<proteinExistence type="predicted"/>
<gene>
    <name evidence="1" type="ORF">K678_07722</name>
</gene>
<sequence>MARYAERGEAFSRSDGGYMVTLASHPLAYVIQQIKWLGVLLASRGMPRWLLESHLDLLYEELSAAIPKRRIKYRKLLKAAEVLREARHDWVSQTDFETLAATFAANSGGGLAHGGEMLVSAVCDECCGITKAVPSLVVWLGDPTRFSAQWCAALNQTLDNARAMAARNGSPSANLEVSAGAA</sequence>
<reference evidence="1 2" key="1">
    <citation type="submission" date="2013-04" db="EMBL/GenBank/DDBJ databases">
        <authorList>
            <person name="Kuznetsov B."/>
            <person name="Ivanovsky R."/>
        </authorList>
    </citation>
    <scope>NUCLEOTIDE SEQUENCE [LARGE SCALE GENOMIC DNA]</scope>
    <source>
        <strain evidence="1 2">MGU-K5</strain>
    </source>
</reference>
<protein>
    <submittedName>
        <fullName evidence="1">Uncharacterized protein</fullName>
    </submittedName>
</protein>
<dbReference type="Proteomes" id="UP000015350">
    <property type="component" value="Unassembled WGS sequence"/>
</dbReference>
<dbReference type="AlphaFoldDB" id="S9TU92"/>
<evidence type="ECO:0000313" key="2">
    <source>
        <dbReference type="Proteomes" id="UP000015350"/>
    </source>
</evidence>
<name>S9TU92_MAGFU</name>
<accession>S9TU92</accession>
<dbReference type="EMBL" id="AQPH01000022">
    <property type="protein sequence ID" value="EPY02055.1"/>
    <property type="molecule type" value="Genomic_DNA"/>
</dbReference>
<dbReference type="eggNOG" id="ENOG503328F">
    <property type="taxonomic scope" value="Bacteria"/>
</dbReference>
<comment type="caution">
    <text evidence="1">The sequence shown here is derived from an EMBL/GenBank/DDBJ whole genome shotgun (WGS) entry which is preliminary data.</text>
</comment>
<dbReference type="STRING" id="1316936.K678_07722"/>
<organism evidence="1 2">
    <name type="scientific">Magnetospirillum fulvum MGU-K5</name>
    <dbReference type="NCBI Taxonomy" id="1316936"/>
    <lineage>
        <taxon>Bacteria</taxon>
        <taxon>Pseudomonadati</taxon>
        <taxon>Pseudomonadota</taxon>
        <taxon>Alphaproteobacteria</taxon>
        <taxon>Rhodospirillales</taxon>
        <taxon>Rhodospirillaceae</taxon>
        <taxon>Magnetospirillum</taxon>
    </lineage>
</organism>
<evidence type="ECO:0000313" key="1">
    <source>
        <dbReference type="EMBL" id="EPY02055.1"/>
    </source>
</evidence>